<dbReference type="SUPFAM" id="SSF53822">
    <property type="entry name" value="Periplasmic binding protein-like I"/>
    <property type="match status" value="1"/>
</dbReference>
<protein>
    <submittedName>
        <fullName evidence="5">Branched-chain amino acid transport system substrate-binding protein</fullName>
    </submittedName>
</protein>
<feature type="domain" description="Leucine-binding protein" evidence="4">
    <location>
        <begin position="43"/>
        <end position="255"/>
    </location>
</feature>
<organism evidence="5 6">
    <name type="scientific">Legionella fallonii LLAP-10</name>
    <dbReference type="NCBI Taxonomy" id="1212491"/>
    <lineage>
        <taxon>Bacteria</taxon>
        <taxon>Pseudomonadati</taxon>
        <taxon>Pseudomonadota</taxon>
        <taxon>Gammaproteobacteria</taxon>
        <taxon>Legionellales</taxon>
        <taxon>Legionellaceae</taxon>
        <taxon>Legionella</taxon>
    </lineage>
</organism>
<accession>A0A098G6C5</accession>
<name>A0A098G6C5_9GAMM</name>
<dbReference type="EMBL" id="LN614827">
    <property type="protein sequence ID" value="CEG58002.1"/>
    <property type="molecule type" value="Genomic_DNA"/>
</dbReference>
<dbReference type="PANTHER" id="PTHR30483:SF6">
    <property type="entry name" value="PERIPLASMIC BINDING PROTEIN OF ABC TRANSPORTER FOR NATURAL AMINO ACIDS"/>
    <property type="match status" value="1"/>
</dbReference>
<dbReference type="InterPro" id="IPR028082">
    <property type="entry name" value="Peripla_BP_I"/>
</dbReference>
<dbReference type="InterPro" id="IPR028081">
    <property type="entry name" value="Leu-bd"/>
</dbReference>
<evidence type="ECO:0000256" key="2">
    <source>
        <dbReference type="ARBA" id="ARBA00022729"/>
    </source>
</evidence>
<evidence type="ECO:0000256" key="1">
    <source>
        <dbReference type="ARBA" id="ARBA00010062"/>
    </source>
</evidence>
<dbReference type="Gene3D" id="3.40.50.2300">
    <property type="match status" value="2"/>
</dbReference>
<dbReference type="STRING" id="1212491.LFA_2633"/>
<dbReference type="AlphaFoldDB" id="A0A098G6C5"/>
<evidence type="ECO:0000313" key="6">
    <source>
        <dbReference type="Proteomes" id="UP000032430"/>
    </source>
</evidence>
<dbReference type="Pfam" id="PF13458">
    <property type="entry name" value="Peripla_BP_6"/>
    <property type="match status" value="1"/>
</dbReference>
<dbReference type="HOGENOM" id="CLU_745555_0_0_6"/>
<evidence type="ECO:0000256" key="3">
    <source>
        <dbReference type="SAM" id="SignalP"/>
    </source>
</evidence>
<dbReference type="Proteomes" id="UP000032430">
    <property type="component" value="Chromosome I"/>
</dbReference>
<feature type="chain" id="PRO_5001942734" evidence="3">
    <location>
        <begin position="30"/>
        <end position="373"/>
    </location>
</feature>
<dbReference type="PANTHER" id="PTHR30483">
    <property type="entry name" value="LEUCINE-SPECIFIC-BINDING PROTEIN"/>
    <property type="match status" value="1"/>
</dbReference>
<comment type="similarity">
    <text evidence="1">Belongs to the leucine-binding protein family.</text>
</comment>
<evidence type="ECO:0000313" key="5">
    <source>
        <dbReference type="EMBL" id="CEG58002.1"/>
    </source>
</evidence>
<keyword evidence="2 3" id="KW-0732">Signal</keyword>
<gene>
    <name evidence="5" type="ORF">LFA_2633</name>
</gene>
<sequence>MNMARIQLKSVIAFYSLILSFWLTGAAHATSIPSGAVNKNAVEINIGIYAPFTNKRAFIGRNILGAMEMAHDKLSSSQIHYSFFTLDRLADNQDSASTLQKFVTTHHINVLVTEGSVNGGSLAAFAKKNNLIHFSMASDPAIADGKNNFLIWSPAYEQAEVLVNTLKQKKVKQLGIITTNHPSDSVLTQSVMKQLQADSSIKIATYEQYDAGTKDFSGLINKIKGKNPDLYFIMASPEDIELIQSNMKQAHIDKPVTSIVERVTPKVMKVFNGQWYIDTHEMKPEFINQYLEENMNYPVTEAGYAYDLFNMLNQSVIMAMKAKSGFSTQELAEQIHTLATGTGVMGPFNLDKNGVLYTKSEVKTVNKGQIHTA</sequence>
<evidence type="ECO:0000259" key="4">
    <source>
        <dbReference type="Pfam" id="PF13458"/>
    </source>
</evidence>
<keyword evidence="6" id="KW-1185">Reference proteome</keyword>
<feature type="signal peptide" evidence="3">
    <location>
        <begin position="1"/>
        <end position="29"/>
    </location>
</feature>
<dbReference type="KEGG" id="lfa:LFA_2633"/>
<proteinExistence type="inferred from homology"/>
<reference evidence="6" key="1">
    <citation type="submission" date="2014-09" db="EMBL/GenBank/DDBJ databases">
        <authorList>
            <person name="Gomez-Valero L."/>
        </authorList>
    </citation>
    <scope>NUCLEOTIDE SEQUENCE [LARGE SCALE GENOMIC DNA]</scope>
    <source>
        <strain evidence="6">ATCC700992</strain>
    </source>
</reference>
<dbReference type="InterPro" id="IPR051010">
    <property type="entry name" value="BCAA_transport"/>
</dbReference>